<feature type="compositionally biased region" description="Polar residues" evidence="1">
    <location>
        <begin position="1972"/>
        <end position="1986"/>
    </location>
</feature>
<evidence type="ECO:0000313" key="3">
    <source>
        <dbReference type="Proteomes" id="UP001321473"/>
    </source>
</evidence>
<feature type="compositionally biased region" description="Acidic residues" evidence="1">
    <location>
        <begin position="1642"/>
        <end position="1653"/>
    </location>
</feature>
<sequence length="3056" mass="337266">MGTRAAAFTAKIRNLHDYHTRILHGLPPLPSGVDVANTLKYFSQTLLSVLKDVPSIPLDMIRCHEKDHARTTLFPSLDYKALYHAIVQLVDAVPVIQSGAHALGYTILNTLACLVPFLEHEYMDTLPYIVASSMALFPASLHKDIVDMLCNHLLPYTITNPVDADALNYANMSTSAVIMMVFQYTENVAYQTQLLECLMSLKRDIVKDLLCVIAHGTAKARHPAVEMLFHYWPTLNPMLRDKKGFSIRHSGSCPIGWKPLMCQRESCVSLENKEAYKMCLDHSIAIASGERPPPLFVCQGCADQIRREHGPNHLMDVLLPMQEISLHCENKNCNAREKSASVTCFSMECASFNGNRPIRYCGQCFQGKHAGNNERASQHVALRPIPSPWSMDRETQLYFVEAIVSLLKEAQPTSDKGGVPGKESTTDRHTRSAAGLSEGPEESLECMAQEERQLLSRYGVWLLVGLCTPEDNTPPETLGRLLGMLFQWFHYTACLPDDQTGNSLERLKTEYIHGWLMDIARTHFDVFVSCLLPHPAEYAQVGGHWDNWPCQTDQIKEGFKTLLCLVPYDIINRDVWEYIMPHWMEAFRFEIPEDELSELKILLSKVLDPDLSPLGFNIKQMYGFLTARFENTTVQVQEQALYWLQILTMLEVPVPLNLLFSMFTSGVHMGAPTTPSDATAKEGPGHVTGLTPRFHPLRQDTTGTMLGSLGLDCDQLPSFLPEDAPPREEKSDAEVSLSCHILMVDILIKQLELQEITAHRGLATNEAREILSLLHSMLRLPREQHQCCQTGAGGGTGPVPVACLFCEMTAIWYQLVLSLIEFFCPVMEVAMADIPTDPSNVTNSHPPISPKPLLKEDPQRSSTATPPHRTQPTLAPLAALKEPAIPTVPESQESPDSAVEAEPVSQPTEVQTLMTATFEECAGHLDTVAIMPTEQVVTAFARAVTLTEDDVPEAKCTVASATLVDENDRAVIAPEPVEDSSFWHTSQGKFRFTIDELPPQLRVIYVLLKEMAVHEDADVLYHLLTCLKLLSLHAEVLNRAAHDHRGFLIWCQENLLVANLWKLLQAEFSQIARLCVPLLLHCVTLPSGMDMFWKAVEADFHSENWRDRFAAVEKVTMIAHFVEPNTVKNSPLLQSSLANAFSYLVHCLDDIQASVAERALLSLDSIKTASLKLLVWCLEAQFDTVILDRPMILQTVFQLYSHLSERRFLTWDFFLNRFDALFMEAQISLERSGEISYTRDLKNSNKNSEVFQRKLNRAHEALSLTRAGRTLTASLGTKWPYKRAMSAPGGMISRQDKMVVDKEKIYGRQSSAPVLKRKSSRMSAAGTFSGYPSMQHFPNSFFPDGNLKDMAQEEGHFLHVVHRVMDMEDHDKDTLHLLIFLLMEFLSRPDQSHPTEEKAMARNQLIVLRHLNILLGYSQAEKGFLVSPNKLRASPVFNAFLASMPKVLDYNFKIGNVLLSTCMPVLIYCPAPQRYSHEHVSPRYSLWLLDPPARHSWLMAVLVILYKFDYGVPPLSRQVQMLVRILLNTLDAQNHQCKSIPEPFLSPVPSRSRDLSTASVDLENIQEHDGSTPLDLGLAGDEIRFAFGAGTTAETKASYHKPLVRDTHDTSEPTREVLRSGKETTDRAQWKALKIADFSCSGDEDEAEPELEAIPESPKSESSDMAEFGGELEALAPSVPMAELTEQARVRVVKDVRPGQESIRVVDPSWQLAEEPVLVGSTPVDAQPASSVPSTVDGQDSSLAHIEKSVAEPMEKPTVKSTQSAVPEQKESNAESKAVDNGCREASQSPSKWQNSSGVPPDQKTATATGVGKCGSPQPRPEIRLPDVHPSDIKGKVAAVKKVFEARATSDAAAAFASTRKSVVSLDAKPMTMVPKERALLTSKSTTDIDDGDQTGSPSLSPSKSPKPRIHRMGAVDLGSLRVKAGSPKPSPPKDTTPAEVTPPTAAKSPKKVLKEVVADTGASKVTEDSKPPQTTTSPKKASSEPTPQPKPPGVYVKEPATGQRSLDMLTAKLRSAVPRETVHRTRSESSQVTVPRPLPPACSVQRQHGPIVLEPLMVRPTPERLLPIGPQPKGPKPFMPKQLSMGSLGPGADFRFRHEPRQADVFLLEASRGGGMQTRPGTHFSGSLLGPPPLGPIEIPSLERLLPVGPMPSRQPLDTRSSPGSPARRLKARSQSTDTNLVAKRSDPDLLARVQLASSEHIFTFPDVQAVEPQTARKDSPVVEKAHPSGNSPQRPPPAPTASAVATPSEEGSKGSKGGTDAAAADAASKERLRPQEHSISGGLIDMLVKDVILDKVLSAAGRVETAFLTHGSNSLEVKDDEDTTPHPEKGASDEARTRLHYRPRKQRKSGLSTVEIQRTLDARGGAARRARKSEPSSGGPTPSKRRPGSSGGGSGGRAAVEEAVPERCPECALALEHYSDEELGLCIVLLATFVHRQPALAAPLLPEILRLVAKVASQVYYPWQHESNVHLPGGCKSVARQFIRCTLHQLSTNGIFQQIFLGNFDADFFKVMAAALADFNELNQMQPLMILFEELTERKHVAGEQLLQVLGNVATYLECLAPEGNALLWTAFLPQLDALLRKLLLSLPPAVPPSAVGGGGSAPPGAAPLGTPLEPLLRLLLCVLRVPTVNTCKSILDPFSKILSYAIQHSLIQYQQLLELCHLCNRNMSRERDKLVFTRTVIFELVQALKFKSAIPDENLLVLVQFVLQDTGGILSPNVIVEDILLPQDLQNTYNTGASECMRQNLNEVLEFVADVHALIRIKSNFHGTASRLNEETLGGQVKAGMAQYLALEITRGNGRDNRAIGKYLPWLYHPPSSLQQGPKEFIDCVAHIRLLSWLLVGALMHSALLGNTANLVCQPIPLEANGHIADHIQVILAGFAEQSKASVLHMSSLFHAFILCQLWTMYCEHMVSLNPPGSEQSQLCTLTLTDFWIKITPGILQLVCHSKVEGHSQLAEMVSLHFLSLMEALLECNSTVLARLLPMWTPVLYSYQGQLPSQLKVRLQACLDWLPPVQTREEATFVSSNFLKWLQRIQFKMGQIELQSSAATQFYSV</sequence>
<feature type="region of interest" description="Disordered" evidence="1">
    <location>
        <begin position="2205"/>
        <end position="2286"/>
    </location>
</feature>
<feature type="compositionally biased region" description="Polar residues" evidence="1">
    <location>
        <begin position="860"/>
        <end position="872"/>
    </location>
</feature>
<dbReference type="PANTHER" id="PTHR21696">
    <property type="entry name" value="PROTEIN UNC-79 HOMOLOG"/>
    <property type="match status" value="1"/>
</dbReference>
<feature type="region of interest" description="Disordered" evidence="1">
    <location>
        <begin position="887"/>
        <end position="907"/>
    </location>
</feature>
<feature type="compositionally biased region" description="Low complexity" evidence="1">
    <location>
        <begin position="2242"/>
        <end position="2251"/>
    </location>
</feature>
<evidence type="ECO:0000256" key="1">
    <source>
        <dbReference type="SAM" id="MobiDB-lite"/>
    </source>
</evidence>
<organism evidence="2 3">
    <name type="scientific">Amblyomma americanum</name>
    <name type="common">Lone star tick</name>
    <dbReference type="NCBI Taxonomy" id="6943"/>
    <lineage>
        <taxon>Eukaryota</taxon>
        <taxon>Metazoa</taxon>
        <taxon>Ecdysozoa</taxon>
        <taxon>Arthropoda</taxon>
        <taxon>Chelicerata</taxon>
        <taxon>Arachnida</taxon>
        <taxon>Acari</taxon>
        <taxon>Parasitiformes</taxon>
        <taxon>Ixodida</taxon>
        <taxon>Ixodoidea</taxon>
        <taxon>Ixodidae</taxon>
        <taxon>Amblyomminae</taxon>
        <taxon>Amblyomma</taxon>
    </lineage>
</organism>
<feature type="region of interest" description="Disordered" evidence="1">
    <location>
        <begin position="1878"/>
        <end position="2004"/>
    </location>
</feature>
<feature type="region of interest" description="Disordered" evidence="1">
    <location>
        <begin position="2317"/>
        <end position="2403"/>
    </location>
</feature>
<feature type="region of interest" description="Disordered" evidence="1">
    <location>
        <begin position="2064"/>
        <end position="2096"/>
    </location>
</feature>
<evidence type="ECO:0000313" key="2">
    <source>
        <dbReference type="EMBL" id="KAK8775211.1"/>
    </source>
</evidence>
<dbReference type="InterPro" id="IPR016024">
    <property type="entry name" value="ARM-type_fold"/>
</dbReference>
<dbReference type="Proteomes" id="UP001321473">
    <property type="component" value="Unassembled WGS sequence"/>
</dbReference>
<feature type="compositionally biased region" description="Pro residues" evidence="1">
    <location>
        <begin position="2070"/>
        <end position="2079"/>
    </location>
</feature>
<dbReference type="SUPFAM" id="SSF48371">
    <property type="entry name" value="ARM repeat"/>
    <property type="match status" value="1"/>
</dbReference>
<keyword evidence="3" id="KW-1185">Reference proteome</keyword>
<evidence type="ECO:0008006" key="4">
    <source>
        <dbReference type="Google" id="ProtNLM"/>
    </source>
</evidence>
<feature type="region of interest" description="Disordered" evidence="1">
    <location>
        <begin position="1721"/>
        <end position="1829"/>
    </location>
</feature>
<feature type="region of interest" description="Disordered" evidence="1">
    <location>
        <begin position="2016"/>
        <end position="2047"/>
    </location>
</feature>
<dbReference type="Pfam" id="PF14776">
    <property type="entry name" value="UNC-79"/>
    <property type="match status" value="1"/>
</dbReference>
<feature type="region of interest" description="Disordered" evidence="1">
    <location>
        <begin position="411"/>
        <end position="443"/>
    </location>
</feature>
<feature type="compositionally biased region" description="Basic and acidic residues" evidence="1">
    <location>
        <begin position="2325"/>
        <end position="2339"/>
    </location>
</feature>
<feature type="compositionally biased region" description="Basic residues" evidence="1">
    <location>
        <begin position="2340"/>
        <end position="2350"/>
    </location>
</feature>
<gene>
    <name evidence="2" type="ORF">V5799_031444</name>
</gene>
<feature type="compositionally biased region" description="Low complexity" evidence="1">
    <location>
        <begin position="1936"/>
        <end position="1947"/>
    </location>
</feature>
<feature type="region of interest" description="Disordered" evidence="1">
    <location>
        <begin position="1640"/>
        <end position="1664"/>
    </location>
</feature>
<name>A0AAQ4EKQ6_AMBAM</name>
<reference evidence="2 3" key="1">
    <citation type="journal article" date="2023" name="Arcadia Sci">
        <title>De novo assembly of a long-read Amblyomma americanum tick genome.</title>
        <authorList>
            <person name="Chou S."/>
            <person name="Poskanzer K.E."/>
            <person name="Rollins M."/>
            <person name="Thuy-Boun P.S."/>
        </authorList>
    </citation>
    <scope>NUCLEOTIDE SEQUENCE [LARGE SCALE GENOMIC DNA]</scope>
    <source>
        <strain evidence="2">F_SG_1</strain>
        <tissue evidence="2">Salivary glands</tissue>
    </source>
</reference>
<dbReference type="PANTHER" id="PTHR21696:SF2">
    <property type="entry name" value="PROTEIN UNC-79 HOMOLOG"/>
    <property type="match status" value="1"/>
</dbReference>
<dbReference type="InterPro" id="IPR024855">
    <property type="entry name" value="UNC79"/>
</dbReference>
<feature type="compositionally biased region" description="Polar residues" evidence="1">
    <location>
        <begin position="1728"/>
        <end position="1742"/>
    </location>
</feature>
<feature type="compositionally biased region" description="Polar residues" evidence="1">
    <location>
        <begin position="1786"/>
        <end position="1808"/>
    </location>
</feature>
<dbReference type="EMBL" id="JARKHS020014378">
    <property type="protein sequence ID" value="KAK8775211.1"/>
    <property type="molecule type" value="Genomic_DNA"/>
</dbReference>
<protein>
    <recommendedName>
        <fullName evidence="4">Protein unc-79 homolog</fullName>
    </recommendedName>
</protein>
<feature type="compositionally biased region" description="Basic and acidic residues" evidence="1">
    <location>
        <begin position="1768"/>
        <end position="1778"/>
    </location>
</feature>
<proteinExistence type="predicted"/>
<comment type="caution">
    <text evidence="2">The sequence shown here is derived from an EMBL/GenBank/DDBJ whole genome shotgun (WGS) entry which is preliminary data.</text>
</comment>
<accession>A0AAQ4EKQ6</accession>
<feature type="compositionally biased region" description="Basic and acidic residues" evidence="1">
    <location>
        <begin position="2269"/>
        <end position="2278"/>
    </location>
</feature>
<feature type="compositionally biased region" description="Basic and acidic residues" evidence="1">
    <location>
        <begin position="1745"/>
        <end position="1758"/>
    </location>
</feature>
<feature type="region of interest" description="Disordered" evidence="1">
    <location>
        <begin position="838"/>
        <end position="872"/>
    </location>
</feature>
<feature type="region of interest" description="Disordered" evidence="1">
    <location>
        <begin position="2118"/>
        <end position="2188"/>
    </location>
</feature>
<feature type="compositionally biased region" description="Basic and acidic residues" evidence="1">
    <location>
        <begin position="2216"/>
        <end position="2228"/>
    </location>
</feature>